<dbReference type="InterPro" id="IPR039420">
    <property type="entry name" value="WalR-like"/>
</dbReference>
<sequence length="219" mass="25173">MTTPQRSKVKVVIVDDHKLFRKGILELVNDFEGFSVAWEAEHGKDFINKLEQDNLPEIILLDISMPVMDGYQTAEWLTKHYPDIKVLALSMHNDDNSILRMLKCGVNGYILKNADPSELEKALRTLETQGTYYSSKVAELAIKSLNNKKKEVRPDLSAREIEFLKLVCTELPYKSFAPLLNIHPRVVESTRETLFRKLEVESRVGLVIYAIRHGIYKIE</sequence>
<reference evidence="8 9" key="1">
    <citation type="submission" date="2019-09" db="EMBL/GenBank/DDBJ databases">
        <title>Genome sequence of Adhaeribacter sp. M2.</title>
        <authorList>
            <person name="Srinivasan S."/>
        </authorList>
    </citation>
    <scope>NUCLEOTIDE SEQUENCE [LARGE SCALE GENOMIC DNA]</scope>
    <source>
        <strain evidence="8 9">M2</strain>
    </source>
</reference>
<dbReference type="InterPro" id="IPR011006">
    <property type="entry name" value="CheY-like_superfamily"/>
</dbReference>
<dbReference type="GO" id="GO:0000160">
    <property type="term" value="P:phosphorelay signal transduction system"/>
    <property type="evidence" value="ECO:0007669"/>
    <property type="project" value="InterPro"/>
</dbReference>
<keyword evidence="3" id="KW-0238">DNA-binding</keyword>
<evidence type="ECO:0000313" key="8">
    <source>
        <dbReference type="EMBL" id="KAA9338963.1"/>
    </source>
</evidence>
<evidence type="ECO:0000256" key="3">
    <source>
        <dbReference type="ARBA" id="ARBA00023125"/>
    </source>
</evidence>
<dbReference type="SUPFAM" id="SSF52172">
    <property type="entry name" value="CheY-like"/>
    <property type="match status" value="1"/>
</dbReference>
<evidence type="ECO:0000256" key="2">
    <source>
        <dbReference type="ARBA" id="ARBA00023015"/>
    </source>
</evidence>
<accession>A0A5N1J333</accession>
<evidence type="ECO:0000256" key="1">
    <source>
        <dbReference type="ARBA" id="ARBA00022553"/>
    </source>
</evidence>
<dbReference type="InterPro" id="IPR016032">
    <property type="entry name" value="Sig_transdc_resp-reg_C-effctor"/>
</dbReference>
<organism evidence="8 9">
    <name type="scientific">Adhaeribacter soli</name>
    <dbReference type="NCBI Taxonomy" id="2607655"/>
    <lineage>
        <taxon>Bacteria</taxon>
        <taxon>Pseudomonadati</taxon>
        <taxon>Bacteroidota</taxon>
        <taxon>Cytophagia</taxon>
        <taxon>Cytophagales</taxon>
        <taxon>Hymenobacteraceae</taxon>
        <taxon>Adhaeribacter</taxon>
    </lineage>
</organism>
<keyword evidence="9" id="KW-1185">Reference proteome</keyword>
<dbReference type="SMART" id="SM00448">
    <property type="entry name" value="REC"/>
    <property type="match status" value="1"/>
</dbReference>
<dbReference type="PROSITE" id="PS50110">
    <property type="entry name" value="RESPONSE_REGULATORY"/>
    <property type="match status" value="1"/>
</dbReference>
<evidence type="ECO:0000256" key="5">
    <source>
        <dbReference type="PROSITE-ProRule" id="PRU00169"/>
    </source>
</evidence>
<dbReference type="Gene3D" id="3.40.50.2300">
    <property type="match status" value="1"/>
</dbReference>
<evidence type="ECO:0000259" key="7">
    <source>
        <dbReference type="PROSITE" id="PS50110"/>
    </source>
</evidence>
<dbReference type="SUPFAM" id="SSF46894">
    <property type="entry name" value="C-terminal effector domain of the bipartite response regulators"/>
    <property type="match status" value="1"/>
</dbReference>
<dbReference type="CDD" id="cd17535">
    <property type="entry name" value="REC_NarL-like"/>
    <property type="match status" value="1"/>
</dbReference>
<dbReference type="Pfam" id="PF00072">
    <property type="entry name" value="Response_reg"/>
    <property type="match status" value="1"/>
</dbReference>
<dbReference type="RefSeq" id="WP_150903597.1">
    <property type="nucleotide sequence ID" value="NZ_VTWT01000004.1"/>
</dbReference>
<dbReference type="CDD" id="cd06170">
    <property type="entry name" value="LuxR_C_like"/>
    <property type="match status" value="1"/>
</dbReference>
<proteinExistence type="predicted"/>
<dbReference type="GO" id="GO:0003677">
    <property type="term" value="F:DNA binding"/>
    <property type="evidence" value="ECO:0007669"/>
    <property type="project" value="UniProtKB-KW"/>
</dbReference>
<dbReference type="InterPro" id="IPR000792">
    <property type="entry name" value="Tscrpt_reg_LuxR_C"/>
</dbReference>
<feature type="domain" description="HTH luxR-type" evidence="6">
    <location>
        <begin position="149"/>
        <end position="214"/>
    </location>
</feature>
<protein>
    <submittedName>
        <fullName evidence="8">Response regulator transcription factor</fullName>
    </submittedName>
</protein>
<dbReference type="GO" id="GO:0006355">
    <property type="term" value="P:regulation of DNA-templated transcription"/>
    <property type="evidence" value="ECO:0007669"/>
    <property type="project" value="InterPro"/>
</dbReference>
<dbReference type="Pfam" id="PF00196">
    <property type="entry name" value="GerE"/>
    <property type="match status" value="1"/>
</dbReference>
<gene>
    <name evidence="8" type="ORF">F0P94_09235</name>
</gene>
<evidence type="ECO:0000256" key="4">
    <source>
        <dbReference type="ARBA" id="ARBA00023163"/>
    </source>
</evidence>
<evidence type="ECO:0000313" key="9">
    <source>
        <dbReference type="Proteomes" id="UP000326570"/>
    </source>
</evidence>
<dbReference type="Proteomes" id="UP000326570">
    <property type="component" value="Unassembled WGS sequence"/>
</dbReference>
<feature type="domain" description="Response regulatory" evidence="7">
    <location>
        <begin position="10"/>
        <end position="127"/>
    </location>
</feature>
<dbReference type="InterPro" id="IPR058245">
    <property type="entry name" value="NreC/VraR/RcsB-like_REC"/>
</dbReference>
<dbReference type="PANTHER" id="PTHR43214">
    <property type="entry name" value="TWO-COMPONENT RESPONSE REGULATOR"/>
    <property type="match status" value="1"/>
</dbReference>
<dbReference type="InterPro" id="IPR001789">
    <property type="entry name" value="Sig_transdc_resp-reg_receiver"/>
</dbReference>
<keyword evidence="4" id="KW-0804">Transcription</keyword>
<dbReference type="SMART" id="SM00421">
    <property type="entry name" value="HTH_LUXR"/>
    <property type="match status" value="1"/>
</dbReference>
<keyword evidence="1 5" id="KW-0597">Phosphoprotein</keyword>
<keyword evidence="2" id="KW-0805">Transcription regulation</keyword>
<dbReference type="PROSITE" id="PS50043">
    <property type="entry name" value="HTH_LUXR_2"/>
    <property type="match status" value="1"/>
</dbReference>
<feature type="modified residue" description="4-aspartylphosphate" evidence="5">
    <location>
        <position position="62"/>
    </location>
</feature>
<dbReference type="AlphaFoldDB" id="A0A5N1J333"/>
<dbReference type="EMBL" id="VTWT01000004">
    <property type="protein sequence ID" value="KAA9338963.1"/>
    <property type="molecule type" value="Genomic_DNA"/>
</dbReference>
<dbReference type="PANTHER" id="PTHR43214:SF41">
    <property type="entry name" value="NITRATE_NITRITE RESPONSE REGULATOR PROTEIN NARP"/>
    <property type="match status" value="1"/>
</dbReference>
<name>A0A5N1J333_9BACT</name>
<comment type="caution">
    <text evidence="8">The sequence shown here is derived from an EMBL/GenBank/DDBJ whole genome shotgun (WGS) entry which is preliminary data.</text>
</comment>
<evidence type="ECO:0000259" key="6">
    <source>
        <dbReference type="PROSITE" id="PS50043"/>
    </source>
</evidence>